<organism evidence="9 10">
    <name type="scientific">Dyella ginsengisoli</name>
    <dbReference type="NCBI Taxonomy" id="363848"/>
    <lineage>
        <taxon>Bacteria</taxon>
        <taxon>Pseudomonadati</taxon>
        <taxon>Pseudomonadota</taxon>
        <taxon>Gammaproteobacteria</taxon>
        <taxon>Lysobacterales</taxon>
        <taxon>Rhodanobacteraceae</taxon>
        <taxon>Dyella</taxon>
    </lineage>
</organism>
<dbReference type="NCBIfam" id="NF047847">
    <property type="entry name" value="SS_mature_LptM"/>
    <property type="match status" value="1"/>
</dbReference>
<dbReference type="RefSeq" id="WP_404629574.1">
    <property type="nucleotide sequence ID" value="NZ_JADIKM010000001.1"/>
</dbReference>
<evidence type="ECO:0000313" key="9">
    <source>
        <dbReference type="EMBL" id="MFK2902447.1"/>
    </source>
</evidence>
<name>A0ABW8JMV4_9GAMM</name>
<keyword evidence="3" id="KW-0472">Membrane</keyword>
<keyword evidence="10" id="KW-1185">Reference proteome</keyword>
<feature type="region of interest" description="Disordered" evidence="7">
    <location>
        <begin position="36"/>
        <end position="57"/>
    </location>
</feature>
<evidence type="ECO:0000256" key="8">
    <source>
        <dbReference type="SAM" id="SignalP"/>
    </source>
</evidence>
<comment type="caution">
    <text evidence="9">The sequence shown here is derived from an EMBL/GenBank/DDBJ whole genome shotgun (WGS) entry which is preliminary data.</text>
</comment>
<reference evidence="9 10" key="1">
    <citation type="submission" date="2020-10" db="EMBL/GenBank/DDBJ databases">
        <title>Phylogeny of dyella-like bacteria.</title>
        <authorList>
            <person name="Fu J."/>
        </authorList>
    </citation>
    <scope>NUCLEOTIDE SEQUENCE [LARGE SCALE GENOMIC DNA]</scope>
    <source>
        <strain evidence="9 10">Gsoil3046</strain>
    </source>
</reference>
<feature type="chain" id="PRO_5045341465" evidence="8">
    <location>
        <begin position="20"/>
        <end position="57"/>
    </location>
</feature>
<gene>
    <name evidence="9" type="ORF">ISP17_00615</name>
</gene>
<evidence type="ECO:0000256" key="4">
    <source>
        <dbReference type="ARBA" id="ARBA00023139"/>
    </source>
</evidence>
<evidence type="ECO:0000256" key="6">
    <source>
        <dbReference type="ARBA" id="ARBA00023288"/>
    </source>
</evidence>
<keyword evidence="2 8" id="KW-0732">Signal</keyword>
<evidence type="ECO:0000256" key="5">
    <source>
        <dbReference type="ARBA" id="ARBA00023237"/>
    </source>
</evidence>
<dbReference type="Proteomes" id="UP001620460">
    <property type="component" value="Unassembled WGS sequence"/>
</dbReference>
<protein>
    <submittedName>
        <fullName evidence="9">Lipoprotein</fullName>
    </submittedName>
</protein>
<keyword evidence="4" id="KW-0564">Palmitate</keyword>
<evidence type="ECO:0000256" key="2">
    <source>
        <dbReference type="ARBA" id="ARBA00022729"/>
    </source>
</evidence>
<proteinExistence type="predicted"/>
<dbReference type="EMBL" id="JADIKM010000001">
    <property type="protein sequence ID" value="MFK2902447.1"/>
    <property type="molecule type" value="Genomic_DNA"/>
</dbReference>
<keyword evidence="6 9" id="KW-0449">Lipoprotein</keyword>
<evidence type="ECO:0000256" key="1">
    <source>
        <dbReference type="ARBA" id="ARBA00004459"/>
    </source>
</evidence>
<evidence type="ECO:0000256" key="7">
    <source>
        <dbReference type="SAM" id="MobiDB-lite"/>
    </source>
</evidence>
<dbReference type="PROSITE" id="PS51257">
    <property type="entry name" value="PROKAR_LIPOPROTEIN"/>
    <property type="match status" value="1"/>
</dbReference>
<dbReference type="InterPro" id="IPR032831">
    <property type="entry name" value="LptM_cons"/>
</dbReference>
<evidence type="ECO:0000256" key="3">
    <source>
        <dbReference type="ARBA" id="ARBA00023136"/>
    </source>
</evidence>
<comment type="subcellular location">
    <subcellularLocation>
        <location evidence="1">Cell outer membrane</location>
        <topology evidence="1">Lipid-anchor</topology>
    </subcellularLocation>
</comment>
<evidence type="ECO:0000313" key="10">
    <source>
        <dbReference type="Proteomes" id="UP001620460"/>
    </source>
</evidence>
<feature type="signal peptide" evidence="8">
    <location>
        <begin position="1"/>
        <end position="19"/>
    </location>
</feature>
<accession>A0ABW8JMV4</accession>
<dbReference type="Pfam" id="PF13627">
    <property type="entry name" value="LptM_cons"/>
    <property type="match status" value="1"/>
</dbReference>
<keyword evidence="5" id="KW-0998">Cell outer membrane</keyword>
<sequence>MRRLLAVMLIVSIACAALAGCGNKGPLVLPAAQPQAPAAPASAPAPAATAAAPSVQP</sequence>